<gene>
    <name evidence="10" type="ORF">BO83DRAFT_434497</name>
</gene>
<dbReference type="InterPro" id="IPR036396">
    <property type="entry name" value="Cyt_P450_sf"/>
</dbReference>
<organism evidence="10 11">
    <name type="scientific">Aspergillus eucalypticola (strain CBS 122712 / IBT 29274)</name>
    <dbReference type="NCBI Taxonomy" id="1448314"/>
    <lineage>
        <taxon>Eukaryota</taxon>
        <taxon>Fungi</taxon>
        <taxon>Dikarya</taxon>
        <taxon>Ascomycota</taxon>
        <taxon>Pezizomycotina</taxon>
        <taxon>Eurotiomycetes</taxon>
        <taxon>Eurotiomycetidae</taxon>
        <taxon>Eurotiales</taxon>
        <taxon>Aspergillaceae</taxon>
        <taxon>Aspergillus</taxon>
        <taxon>Aspergillus subgen. Circumdati</taxon>
    </lineage>
</organism>
<comment type="cofactor">
    <cofactor evidence="1 8">
        <name>heme</name>
        <dbReference type="ChEBI" id="CHEBI:30413"/>
    </cofactor>
</comment>
<dbReference type="PANTHER" id="PTHR24305:SF157">
    <property type="entry name" value="N-ACETYLTRYPTOPHAN 6-HYDROXYLASE IVOC-RELATED"/>
    <property type="match status" value="1"/>
</dbReference>
<dbReference type="Gene3D" id="1.10.630.10">
    <property type="entry name" value="Cytochrome P450"/>
    <property type="match status" value="1"/>
</dbReference>
<evidence type="ECO:0000256" key="9">
    <source>
        <dbReference type="RuleBase" id="RU000461"/>
    </source>
</evidence>
<evidence type="ECO:0000256" key="4">
    <source>
        <dbReference type="ARBA" id="ARBA00022723"/>
    </source>
</evidence>
<evidence type="ECO:0000256" key="6">
    <source>
        <dbReference type="ARBA" id="ARBA00023004"/>
    </source>
</evidence>
<dbReference type="PANTHER" id="PTHR24305">
    <property type="entry name" value="CYTOCHROME P450"/>
    <property type="match status" value="1"/>
</dbReference>
<evidence type="ECO:0000256" key="2">
    <source>
        <dbReference type="ARBA" id="ARBA00010617"/>
    </source>
</evidence>
<evidence type="ECO:0000256" key="7">
    <source>
        <dbReference type="ARBA" id="ARBA00023033"/>
    </source>
</evidence>
<keyword evidence="4 8" id="KW-0479">Metal-binding</keyword>
<evidence type="ECO:0000256" key="1">
    <source>
        <dbReference type="ARBA" id="ARBA00001971"/>
    </source>
</evidence>
<dbReference type="GO" id="GO:0005506">
    <property type="term" value="F:iron ion binding"/>
    <property type="evidence" value="ECO:0007669"/>
    <property type="project" value="InterPro"/>
</dbReference>
<evidence type="ECO:0000256" key="8">
    <source>
        <dbReference type="PIRSR" id="PIRSR602401-1"/>
    </source>
</evidence>
<dbReference type="GeneID" id="37057759"/>
<keyword evidence="6 8" id="KW-0408">Iron</keyword>
<dbReference type="AlphaFoldDB" id="A0A317W7X6"/>
<dbReference type="RefSeq" id="XP_025391531.1">
    <property type="nucleotide sequence ID" value="XM_025535797.1"/>
</dbReference>
<keyword evidence="11" id="KW-1185">Reference proteome</keyword>
<evidence type="ECO:0000313" key="11">
    <source>
        <dbReference type="Proteomes" id="UP000246171"/>
    </source>
</evidence>
<dbReference type="Proteomes" id="UP000246171">
    <property type="component" value="Unassembled WGS sequence"/>
</dbReference>
<accession>A0A317W7X6</accession>
<dbReference type="InterPro" id="IPR017972">
    <property type="entry name" value="Cyt_P450_CS"/>
</dbReference>
<comment type="caution">
    <text evidence="10">The sequence shown here is derived from an EMBL/GenBank/DDBJ whole genome shotgun (WGS) entry which is preliminary data.</text>
</comment>
<feature type="binding site" description="axial binding residue" evidence="8">
    <location>
        <position position="386"/>
    </location>
    <ligand>
        <name>heme</name>
        <dbReference type="ChEBI" id="CHEBI:30413"/>
    </ligand>
    <ligandPart>
        <name>Fe</name>
        <dbReference type="ChEBI" id="CHEBI:18248"/>
    </ligandPart>
</feature>
<dbReference type="InterPro" id="IPR050121">
    <property type="entry name" value="Cytochrome_P450_monoxygenase"/>
</dbReference>
<dbReference type="Pfam" id="PF00067">
    <property type="entry name" value="p450"/>
    <property type="match status" value="1"/>
</dbReference>
<name>A0A317W7X6_ASPEC</name>
<proteinExistence type="inferred from homology"/>
<dbReference type="InterPro" id="IPR002401">
    <property type="entry name" value="Cyt_P450_E_grp-I"/>
</dbReference>
<dbReference type="PROSITE" id="PS00086">
    <property type="entry name" value="CYTOCHROME_P450"/>
    <property type="match status" value="1"/>
</dbReference>
<evidence type="ECO:0000256" key="5">
    <source>
        <dbReference type="ARBA" id="ARBA00023002"/>
    </source>
</evidence>
<keyword evidence="5 9" id="KW-0560">Oxidoreductase</keyword>
<dbReference type="CDD" id="cd11062">
    <property type="entry name" value="CYP58-like"/>
    <property type="match status" value="1"/>
</dbReference>
<dbReference type="GO" id="GO:0016705">
    <property type="term" value="F:oxidoreductase activity, acting on paired donors, with incorporation or reduction of molecular oxygen"/>
    <property type="evidence" value="ECO:0007669"/>
    <property type="project" value="InterPro"/>
</dbReference>
<dbReference type="GO" id="GO:0004497">
    <property type="term" value="F:monooxygenase activity"/>
    <property type="evidence" value="ECO:0007669"/>
    <property type="project" value="UniProtKB-KW"/>
</dbReference>
<sequence>MFYGKGISDLLPQLHDKYGPIIRIAPNELHFAEPEAYHNIYNANIRWNKDPFIYHSFGADDASFGYLTMEEAKPRKAILASIFSRKQVIDFLPCIHEQIDHFCSILGRNDQQGQSSNLLFGPRALTLTIITILMFGQDMWQALESPDFNLSILRSLNDSLPAFTILKWFPWVGHVLESLPVWVNNWLWPSHAGLRRFQSEVMEQVVAIRSGATKLENSRYPVIFRDLMAAQIPFTSLYSEAQTLLTGGIENTSNTVMWGIWHLCHDKQLMAQVQAELQAIWPDPQVYPPLSVLEELPLFMAVVKEALRLAPGIPHPLTRVVPAQGVMIKGQFIPGGTVVGSSTLMVNRSAALFDEPDDFRPLRWLKPNAKELNSHLVAFGKGPRACMGINLAMAEVHLILGAILRRFDIELVTPGKEDLVWRECFIPYFSQEPARALFRPRAGVVAM</sequence>
<dbReference type="EMBL" id="MSFU01000004">
    <property type="protein sequence ID" value="PWY81108.1"/>
    <property type="molecule type" value="Genomic_DNA"/>
</dbReference>
<protein>
    <submittedName>
        <fullName evidence="10">P450 monooxygenase</fullName>
    </submittedName>
</protein>
<dbReference type="PRINTS" id="PR00463">
    <property type="entry name" value="EP450I"/>
</dbReference>
<comment type="similarity">
    <text evidence="2 9">Belongs to the cytochrome P450 family.</text>
</comment>
<evidence type="ECO:0000256" key="3">
    <source>
        <dbReference type="ARBA" id="ARBA00022617"/>
    </source>
</evidence>
<dbReference type="OrthoDB" id="3945418at2759"/>
<evidence type="ECO:0000313" key="10">
    <source>
        <dbReference type="EMBL" id="PWY81108.1"/>
    </source>
</evidence>
<dbReference type="InterPro" id="IPR001128">
    <property type="entry name" value="Cyt_P450"/>
</dbReference>
<keyword evidence="3 8" id="KW-0349">Heme</keyword>
<reference evidence="10" key="1">
    <citation type="submission" date="2016-12" db="EMBL/GenBank/DDBJ databases">
        <title>The genomes of Aspergillus section Nigri reveals drivers in fungal speciation.</title>
        <authorList>
            <consortium name="DOE Joint Genome Institute"/>
            <person name="Vesth T.C."/>
            <person name="Nybo J."/>
            <person name="Theobald S."/>
            <person name="Brandl J."/>
            <person name="Frisvad J.C."/>
            <person name="Nielsen K.F."/>
            <person name="Lyhne E.K."/>
            <person name="Kogle M.E."/>
            <person name="Kuo A."/>
            <person name="Riley R."/>
            <person name="Clum A."/>
            <person name="Nolan M."/>
            <person name="Lipzen A."/>
            <person name="Salamov A."/>
            <person name="Henrissat B."/>
            <person name="Wiebenga A."/>
            <person name="De vries R.P."/>
            <person name="Grigoriev I.V."/>
            <person name="Mortensen U.H."/>
            <person name="Andersen M.R."/>
            <person name="Baker S.E."/>
        </authorList>
    </citation>
    <scope>NUCLEOTIDE SEQUENCE</scope>
    <source>
        <strain evidence="10">CBS 122712</strain>
    </source>
</reference>
<dbReference type="SUPFAM" id="SSF48264">
    <property type="entry name" value="Cytochrome P450"/>
    <property type="match status" value="1"/>
</dbReference>
<dbReference type="PRINTS" id="PR00385">
    <property type="entry name" value="P450"/>
</dbReference>
<keyword evidence="7 9" id="KW-0503">Monooxygenase</keyword>
<dbReference type="VEuPathDB" id="FungiDB:BO83DRAFT_434497"/>
<dbReference type="GO" id="GO:0020037">
    <property type="term" value="F:heme binding"/>
    <property type="evidence" value="ECO:0007669"/>
    <property type="project" value="InterPro"/>
</dbReference>